<evidence type="ECO:0000259" key="7">
    <source>
        <dbReference type="SMART" id="SM00739"/>
    </source>
</evidence>
<evidence type="ECO:0000313" key="9">
    <source>
        <dbReference type="Proteomes" id="UP000177096"/>
    </source>
</evidence>
<comment type="subunit">
    <text evidence="5">Part of the 50S ribosomal subunit.</text>
</comment>
<evidence type="ECO:0000256" key="5">
    <source>
        <dbReference type="HAMAP-Rule" id="MF_01326"/>
    </source>
</evidence>
<dbReference type="InterPro" id="IPR005825">
    <property type="entry name" value="Ribosomal_uL24_CS"/>
</dbReference>
<comment type="similarity">
    <text evidence="1 5 6">Belongs to the universal ribosomal protein uL24 family.</text>
</comment>
<dbReference type="PROSITE" id="PS01108">
    <property type="entry name" value="RIBOSOMAL_L24"/>
    <property type="match status" value="1"/>
</dbReference>
<dbReference type="GO" id="GO:0019843">
    <property type="term" value="F:rRNA binding"/>
    <property type="evidence" value="ECO:0007669"/>
    <property type="project" value="UniProtKB-UniRule"/>
</dbReference>
<dbReference type="InterPro" id="IPR005824">
    <property type="entry name" value="KOW"/>
</dbReference>
<dbReference type="GO" id="GO:0003735">
    <property type="term" value="F:structural constituent of ribosome"/>
    <property type="evidence" value="ECO:0007669"/>
    <property type="project" value="InterPro"/>
</dbReference>
<reference evidence="8 9" key="1">
    <citation type="journal article" date="2016" name="Nat. Commun.">
        <title>Thousands of microbial genomes shed light on interconnected biogeochemical processes in an aquifer system.</title>
        <authorList>
            <person name="Anantharaman K."/>
            <person name="Brown C.T."/>
            <person name="Hug L.A."/>
            <person name="Sharon I."/>
            <person name="Castelle C.J."/>
            <person name="Probst A.J."/>
            <person name="Thomas B.C."/>
            <person name="Singh A."/>
            <person name="Wilkins M.J."/>
            <person name="Karaoz U."/>
            <person name="Brodie E.L."/>
            <person name="Williams K.H."/>
            <person name="Hubbard S.S."/>
            <person name="Banfield J.F."/>
        </authorList>
    </citation>
    <scope>NUCLEOTIDE SEQUENCE [LARGE SCALE GENOMIC DNA]</scope>
</reference>
<comment type="function">
    <text evidence="5">One of two assembly initiator proteins, it binds directly to the 5'-end of the 23S rRNA, where it nucleates assembly of the 50S subunit.</text>
</comment>
<evidence type="ECO:0000313" key="8">
    <source>
        <dbReference type="EMBL" id="OHB09343.1"/>
    </source>
</evidence>
<evidence type="ECO:0000256" key="4">
    <source>
        <dbReference type="ARBA" id="ARBA00035206"/>
    </source>
</evidence>
<gene>
    <name evidence="5" type="primary">rplX</name>
    <name evidence="8" type="ORF">A3I86_02535</name>
</gene>
<evidence type="ECO:0000256" key="2">
    <source>
        <dbReference type="ARBA" id="ARBA00022980"/>
    </source>
</evidence>
<dbReference type="GO" id="GO:0006412">
    <property type="term" value="P:translation"/>
    <property type="evidence" value="ECO:0007669"/>
    <property type="project" value="UniProtKB-UniRule"/>
</dbReference>
<dbReference type="Pfam" id="PF00467">
    <property type="entry name" value="KOW"/>
    <property type="match status" value="1"/>
</dbReference>
<dbReference type="GO" id="GO:0005840">
    <property type="term" value="C:ribosome"/>
    <property type="evidence" value="ECO:0007669"/>
    <property type="project" value="UniProtKB-KW"/>
</dbReference>
<dbReference type="InterPro" id="IPR008991">
    <property type="entry name" value="Translation_prot_SH3-like_sf"/>
</dbReference>
<proteinExistence type="inferred from homology"/>
<comment type="function">
    <text evidence="5">One of the proteins that surrounds the polypeptide exit tunnel on the outside of the subunit.</text>
</comment>
<dbReference type="InterPro" id="IPR014722">
    <property type="entry name" value="Rib_uL2_dom2"/>
</dbReference>
<dbReference type="InterPro" id="IPR057264">
    <property type="entry name" value="Ribosomal_uL24_C"/>
</dbReference>
<keyword evidence="3 5" id="KW-0687">Ribonucleoprotein</keyword>
<dbReference type="CDD" id="cd06089">
    <property type="entry name" value="KOW_RPL26"/>
    <property type="match status" value="1"/>
</dbReference>
<dbReference type="Gene3D" id="2.30.30.30">
    <property type="match status" value="1"/>
</dbReference>
<name>A0A1G2UIV8_9BACT</name>
<dbReference type="InterPro" id="IPR003256">
    <property type="entry name" value="Ribosomal_uL24"/>
</dbReference>
<comment type="caution">
    <text evidence="8">The sequence shown here is derived from an EMBL/GenBank/DDBJ whole genome shotgun (WGS) entry which is preliminary data.</text>
</comment>
<evidence type="ECO:0000256" key="3">
    <source>
        <dbReference type="ARBA" id="ARBA00023274"/>
    </source>
</evidence>
<protein>
    <recommendedName>
        <fullName evidence="4 5">Large ribosomal subunit protein uL24</fullName>
    </recommendedName>
</protein>
<dbReference type="Pfam" id="PF17136">
    <property type="entry name" value="ribosomal_L24"/>
    <property type="match status" value="1"/>
</dbReference>
<dbReference type="AlphaFoldDB" id="A0A1G2UIV8"/>
<feature type="domain" description="KOW" evidence="7">
    <location>
        <begin position="2"/>
        <end position="29"/>
    </location>
</feature>
<dbReference type="SMART" id="SM00739">
    <property type="entry name" value="KOW"/>
    <property type="match status" value="1"/>
</dbReference>
<dbReference type="GO" id="GO:1990904">
    <property type="term" value="C:ribonucleoprotein complex"/>
    <property type="evidence" value="ECO:0007669"/>
    <property type="project" value="UniProtKB-KW"/>
</dbReference>
<evidence type="ECO:0000256" key="1">
    <source>
        <dbReference type="ARBA" id="ARBA00010618"/>
    </source>
</evidence>
<organism evidence="8 9">
    <name type="scientific">Candidatus Zambryskibacteria bacterium RIFCSPLOWO2_02_FULL_39_14</name>
    <dbReference type="NCBI Taxonomy" id="1802769"/>
    <lineage>
        <taxon>Bacteria</taxon>
        <taxon>Candidatus Zambryskiibacteriota</taxon>
    </lineage>
</organism>
<accession>A0A1G2UIV8</accession>
<keyword evidence="2 5" id="KW-0689">Ribosomal protein</keyword>
<dbReference type="NCBIfam" id="TIGR01079">
    <property type="entry name" value="rplX_bact"/>
    <property type="match status" value="1"/>
</dbReference>
<keyword evidence="5" id="KW-0694">RNA-binding</keyword>
<dbReference type="Proteomes" id="UP000177096">
    <property type="component" value="Unassembled WGS sequence"/>
</dbReference>
<dbReference type="SUPFAM" id="SSF50104">
    <property type="entry name" value="Translation proteins SH3-like domain"/>
    <property type="match status" value="1"/>
</dbReference>
<sequence length="77" mass="8556">MHVKKGDNVIVLSGKDKGKTGKIIRAFPRHDEVLVEGVNAKKVHERSTKREGKGTIIEKNFPIHVSNVKKVVADSKK</sequence>
<dbReference type="PANTHER" id="PTHR12903">
    <property type="entry name" value="MITOCHONDRIAL RIBOSOMAL PROTEIN L24"/>
    <property type="match status" value="1"/>
</dbReference>
<dbReference type="HAMAP" id="MF_01326_B">
    <property type="entry name" value="Ribosomal_uL24_B"/>
    <property type="match status" value="1"/>
</dbReference>
<keyword evidence="5" id="KW-0699">rRNA-binding</keyword>
<dbReference type="EMBL" id="MHWM01000003">
    <property type="protein sequence ID" value="OHB09343.1"/>
    <property type="molecule type" value="Genomic_DNA"/>
</dbReference>
<evidence type="ECO:0000256" key="6">
    <source>
        <dbReference type="RuleBase" id="RU003477"/>
    </source>
</evidence>
<dbReference type="InterPro" id="IPR041988">
    <property type="entry name" value="Ribosomal_uL24_KOW"/>
</dbReference>